<dbReference type="Proteomes" id="UP000005741">
    <property type="component" value="Chromosome"/>
</dbReference>
<name>H1Z1L2_9EURY</name>
<protein>
    <recommendedName>
        <fullName evidence="3">Cohesin domain-containing protein</fullName>
    </recommendedName>
</protein>
<reference evidence="1 2" key="1">
    <citation type="submission" date="2011-10" db="EMBL/GenBank/DDBJ databases">
        <title>The Improved High-Quality Draft genome of Methanoplanus limicola DSM 2279.</title>
        <authorList>
            <consortium name="US DOE Joint Genome Institute (JGI-PGF)"/>
            <person name="Lucas S."/>
            <person name="Copeland A."/>
            <person name="Lapidus A."/>
            <person name="Glavina del Rio T."/>
            <person name="Dalin E."/>
            <person name="Tice H."/>
            <person name="Bruce D."/>
            <person name="Goodwin L."/>
            <person name="Pitluck S."/>
            <person name="Peters L."/>
            <person name="Mikhailova N."/>
            <person name="Lu M."/>
            <person name="Kyrpides N."/>
            <person name="Mavromatis K."/>
            <person name="Ivanova N."/>
            <person name="Markowitz V."/>
            <person name="Cheng J.-F."/>
            <person name="Hugenholtz P."/>
            <person name="Woyke T."/>
            <person name="Wu D."/>
            <person name="Wirth R."/>
            <person name="Brambilla E.-M."/>
            <person name="Klenk H.-P."/>
            <person name="Eisen J.A."/>
        </authorList>
    </citation>
    <scope>NUCLEOTIDE SEQUENCE [LARGE SCALE GENOMIC DNA]</scope>
    <source>
        <strain evidence="1 2">DSM 2279</strain>
    </source>
</reference>
<dbReference type="InParanoid" id="H1Z1L2"/>
<organism evidence="1 2">
    <name type="scientific">Methanoplanus limicola DSM 2279</name>
    <dbReference type="NCBI Taxonomy" id="937775"/>
    <lineage>
        <taxon>Archaea</taxon>
        <taxon>Methanobacteriati</taxon>
        <taxon>Methanobacteriota</taxon>
        <taxon>Stenosarchaea group</taxon>
        <taxon>Methanomicrobia</taxon>
        <taxon>Methanomicrobiales</taxon>
        <taxon>Methanomicrobiaceae</taxon>
        <taxon>Methanoplanus</taxon>
    </lineage>
</organism>
<accession>H1Z1L2</accession>
<evidence type="ECO:0000313" key="1">
    <source>
        <dbReference type="EMBL" id="EHQ34538.1"/>
    </source>
</evidence>
<evidence type="ECO:0000313" key="2">
    <source>
        <dbReference type="Proteomes" id="UP000005741"/>
    </source>
</evidence>
<gene>
    <name evidence="1" type="ORF">Metlim_0398</name>
</gene>
<dbReference type="HOGENOM" id="CLU_571893_0_0_2"/>
<evidence type="ECO:0008006" key="3">
    <source>
        <dbReference type="Google" id="ProtNLM"/>
    </source>
</evidence>
<sequence>MKYKHLLLIILLFFNIVPVMAESATTVSVSNISIEDENNQIVSIFLSELGDFEMLKLYLSFDPSIVNVKTVRVNNSVIQNSELLSDTKISNGAQDTGSLSATIKFSDTVSLQNNTPVLDIVFCPTNKSGYSYNSVGSSYLKSGASEFIQVKNSIDGQIFSKGFGEPLHNQGTLSAPNITLKPGFQGTGIFDIKDVDEISYLYIKFSYLDGIYLDCRKNETFSEFTISGQGGGSGWGGKSVYYEFKSDNNVNITDTRSVLDFALTPLTEGIWDIEMGQECSYSTINEDGIPIEYPFKTLNNGSIQVIENPEETMVKINNCTISSNQSVVSSIEVNNLTNAEMLKLYLSFDPSIVNVKTVRVNNSVIQNSELLSDTKISNGAQDTGSLSATIKFSDTVSLQNNTPVLDIVFCPTNKSGYSYNSVGSSYLKSGASEFIQVKNSIDGQIFSKGFGEPLHNRGTLSAPNITLKPRIPRDWNI</sequence>
<proteinExistence type="predicted"/>
<keyword evidence="2" id="KW-1185">Reference proteome</keyword>
<dbReference type="EMBL" id="CM001436">
    <property type="protein sequence ID" value="EHQ34538.1"/>
    <property type="molecule type" value="Genomic_DNA"/>
</dbReference>
<dbReference type="AlphaFoldDB" id="H1Z1L2"/>